<dbReference type="InterPro" id="IPR003961">
    <property type="entry name" value="FN3_dom"/>
</dbReference>
<dbReference type="GO" id="GO:0007156">
    <property type="term" value="P:homophilic cell adhesion via plasma membrane adhesion molecules"/>
    <property type="evidence" value="ECO:0007669"/>
    <property type="project" value="TreeGrafter"/>
</dbReference>
<feature type="transmembrane region" description="Helical" evidence="12">
    <location>
        <begin position="879"/>
        <end position="912"/>
    </location>
</feature>
<feature type="domain" description="Ig-like" evidence="13">
    <location>
        <begin position="202"/>
        <end position="288"/>
    </location>
</feature>
<comment type="caution">
    <text evidence="15">The sequence shown here is derived from an EMBL/GenBank/DDBJ whole genome shotgun (WGS) entry which is preliminary data.</text>
</comment>
<protein>
    <submittedName>
        <fullName evidence="15">Uncharacterized protein</fullName>
    </submittedName>
</protein>
<keyword evidence="4" id="KW-0677">Repeat</keyword>
<dbReference type="InterPro" id="IPR036179">
    <property type="entry name" value="Ig-like_dom_sf"/>
</dbReference>
<feature type="compositionally biased region" description="Acidic residues" evidence="11">
    <location>
        <begin position="392"/>
        <end position="420"/>
    </location>
</feature>
<dbReference type="AlphaFoldDB" id="A0A2A2J280"/>
<dbReference type="SUPFAM" id="SSF48726">
    <property type="entry name" value="Immunoglobulin"/>
    <property type="match status" value="5"/>
</dbReference>
<keyword evidence="5" id="KW-0130">Cell adhesion</keyword>
<keyword evidence="9" id="KW-0325">Glycoprotein</keyword>
<evidence type="ECO:0000256" key="12">
    <source>
        <dbReference type="SAM" id="Phobius"/>
    </source>
</evidence>
<dbReference type="PANTHER" id="PTHR10075:SF85">
    <property type="entry name" value="NCAM (NEURAL CELL ADHESION MOLECULE) HOMOLOG"/>
    <property type="match status" value="1"/>
</dbReference>
<dbReference type="GO" id="GO:0005886">
    <property type="term" value="C:plasma membrane"/>
    <property type="evidence" value="ECO:0007669"/>
    <property type="project" value="TreeGrafter"/>
</dbReference>
<dbReference type="Gene3D" id="2.60.40.10">
    <property type="entry name" value="Immunoglobulins"/>
    <property type="match status" value="8"/>
</dbReference>
<evidence type="ECO:0000256" key="10">
    <source>
        <dbReference type="ARBA" id="ARBA00023319"/>
    </source>
</evidence>
<dbReference type="Pfam" id="PF00041">
    <property type="entry name" value="fn3"/>
    <property type="match status" value="1"/>
</dbReference>
<evidence type="ECO:0000256" key="1">
    <source>
        <dbReference type="ARBA" id="ARBA00004167"/>
    </source>
</evidence>
<dbReference type="PROSITE" id="PS50835">
    <property type="entry name" value="IG_LIKE"/>
    <property type="match status" value="5"/>
</dbReference>
<dbReference type="GO" id="GO:0070593">
    <property type="term" value="P:dendrite self-avoidance"/>
    <property type="evidence" value="ECO:0007669"/>
    <property type="project" value="TreeGrafter"/>
</dbReference>
<feature type="region of interest" description="Disordered" evidence="11">
    <location>
        <begin position="724"/>
        <end position="821"/>
    </location>
</feature>
<name>A0A2A2J280_9BILA</name>
<dbReference type="GO" id="GO:0007411">
    <property type="term" value="P:axon guidance"/>
    <property type="evidence" value="ECO:0007669"/>
    <property type="project" value="TreeGrafter"/>
</dbReference>
<keyword evidence="3" id="KW-0732">Signal</keyword>
<evidence type="ECO:0000256" key="7">
    <source>
        <dbReference type="ARBA" id="ARBA00023136"/>
    </source>
</evidence>
<dbReference type="SMART" id="SM00060">
    <property type="entry name" value="FN3"/>
    <property type="match status" value="2"/>
</dbReference>
<evidence type="ECO:0000313" key="16">
    <source>
        <dbReference type="Proteomes" id="UP000218231"/>
    </source>
</evidence>
<dbReference type="SUPFAM" id="SSF49265">
    <property type="entry name" value="Fibronectin type III"/>
    <property type="match status" value="1"/>
</dbReference>
<feature type="domain" description="Ig-like" evidence="13">
    <location>
        <begin position="14"/>
        <end position="103"/>
    </location>
</feature>
<feature type="compositionally biased region" description="Polar residues" evidence="11">
    <location>
        <begin position="368"/>
        <end position="378"/>
    </location>
</feature>
<dbReference type="PROSITE" id="PS50853">
    <property type="entry name" value="FN3"/>
    <property type="match status" value="1"/>
</dbReference>
<keyword evidence="10" id="KW-0393">Immunoglobulin domain</keyword>
<evidence type="ECO:0000256" key="11">
    <source>
        <dbReference type="SAM" id="MobiDB-lite"/>
    </source>
</evidence>
<keyword evidence="16" id="KW-1185">Reference proteome</keyword>
<dbReference type="OrthoDB" id="428111at2759"/>
<dbReference type="GO" id="GO:0030424">
    <property type="term" value="C:axon"/>
    <property type="evidence" value="ECO:0007669"/>
    <property type="project" value="TreeGrafter"/>
</dbReference>
<dbReference type="CDD" id="cd00096">
    <property type="entry name" value="Ig"/>
    <property type="match status" value="2"/>
</dbReference>
<feature type="domain" description="Ig-like" evidence="13">
    <location>
        <begin position="482"/>
        <end position="572"/>
    </location>
</feature>
<dbReference type="Pfam" id="PF07679">
    <property type="entry name" value="I-set"/>
    <property type="match status" value="4"/>
</dbReference>
<evidence type="ECO:0000259" key="13">
    <source>
        <dbReference type="PROSITE" id="PS50835"/>
    </source>
</evidence>
<evidence type="ECO:0000259" key="14">
    <source>
        <dbReference type="PROSITE" id="PS50853"/>
    </source>
</evidence>
<feature type="region of interest" description="Disordered" evidence="11">
    <location>
        <begin position="925"/>
        <end position="944"/>
    </location>
</feature>
<evidence type="ECO:0000256" key="5">
    <source>
        <dbReference type="ARBA" id="ARBA00022889"/>
    </source>
</evidence>
<dbReference type="InterPro" id="IPR007110">
    <property type="entry name" value="Ig-like_dom"/>
</dbReference>
<feature type="compositionally biased region" description="Acidic residues" evidence="11">
    <location>
        <begin position="354"/>
        <end position="367"/>
    </location>
</feature>
<dbReference type="STRING" id="2018661.A0A2A2J280"/>
<evidence type="ECO:0000256" key="8">
    <source>
        <dbReference type="ARBA" id="ARBA00023157"/>
    </source>
</evidence>
<evidence type="ECO:0000256" key="9">
    <source>
        <dbReference type="ARBA" id="ARBA00023180"/>
    </source>
</evidence>
<keyword evidence="7 12" id="KW-0472">Membrane</keyword>
<dbReference type="SMART" id="SM00408">
    <property type="entry name" value="IGc2"/>
    <property type="match status" value="5"/>
</dbReference>
<dbReference type="InterPro" id="IPR013783">
    <property type="entry name" value="Ig-like_fold"/>
</dbReference>
<organism evidence="15 16">
    <name type="scientific">Diploscapter pachys</name>
    <dbReference type="NCBI Taxonomy" id="2018661"/>
    <lineage>
        <taxon>Eukaryota</taxon>
        <taxon>Metazoa</taxon>
        <taxon>Ecdysozoa</taxon>
        <taxon>Nematoda</taxon>
        <taxon>Chromadorea</taxon>
        <taxon>Rhabditida</taxon>
        <taxon>Rhabditina</taxon>
        <taxon>Rhabditomorpha</taxon>
        <taxon>Rhabditoidea</taxon>
        <taxon>Rhabditidae</taxon>
        <taxon>Diploscapter</taxon>
    </lineage>
</organism>
<keyword evidence="8" id="KW-1015">Disulfide bond</keyword>
<feature type="compositionally biased region" description="Acidic residues" evidence="11">
    <location>
        <begin position="742"/>
        <end position="756"/>
    </location>
</feature>
<accession>A0A2A2J280</accession>
<evidence type="ECO:0000256" key="2">
    <source>
        <dbReference type="ARBA" id="ARBA00022692"/>
    </source>
</evidence>
<feature type="compositionally biased region" description="Basic and acidic residues" evidence="11">
    <location>
        <begin position="801"/>
        <end position="813"/>
    </location>
</feature>
<dbReference type="InterPro" id="IPR013098">
    <property type="entry name" value="Ig_I-set"/>
</dbReference>
<dbReference type="InterPro" id="IPR009138">
    <property type="entry name" value="Neural_cell_adh"/>
</dbReference>
<proteinExistence type="predicted"/>
<dbReference type="InterPro" id="IPR003599">
    <property type="entry name" value="Ig_sub"/>
</dbReference>
<dbReference type="InterPro" id="IPR003598">
    <property type="entry name" value="Ig_sub2"/>
</dbReference>
<keyword evidence="6 12" id="KW-1133">Transmembrane helix</keyword>
<dbReference type="GO" id="GO:0098632">
    <property type="term" value="F:cell-cell adhesion mediator activity"/>
    <property type="evidence" value="ECO:0007669"/>
    <property type="project" value="TreeGrafter"/>
</dbReference>
<dbReference type="CDD" id="cd00063">
    <property type="entry name" value="FN3"/>
    <property type="match status" value="3"/>
</dbReference>
<evidence type="ECO:0000256" key="6">
    <source>
        <dbReference type="ARBA" id="ARBA00022989"/>
    </source>
</evidence>
<dbReference type="PRINTS" id="PR01838">
    <property type="entry name" value="NCAMFAMILY"/>
</dbReference>
<evidence type="ECO:0000256" key="3">
    <source>
        <dbReference type="ARBA" id="ARBA00022729"/>
    </source>
</evidence>
<feature type="domain" description="Fibronectin type-III" evidence="14">
    <location>
        <begin position="577"/>
        <end position="680"/>
    </location>
</feature>
<dbReference type="SMART" id="SM00409">
    <property type="entry name" value="IG"/>
    <property type="match status" value="5"/>
</dbReference>
<dbReference type="Pfam" id="PF13927">
    <property type="entry name" value="Ig_3"/>
    <property type="match status" value="1"/>
</dbReference>
<dbReference type="FunFam" id="2.60.40.10:FF:000032">
    <property type="entry name" value="palladin isoform X1"/>
    <property type="match status" value="1"/>
</dbReference>
<sequence length="944" mass="106105">MFTQPSRWSVVITPHAERLQNRRTGDNFLVVCKVKDFEGAASDVKIEWFKDNKILPKFGSVMTIERPYSNQLMINRPKISDGGEYECRVDINGEKQEVSAEISFVDPPKFIDPDTEQHPEEGTKAEIKCQVEGTDQMEVFWQFNGVTLDETHPRKYEFSDDKQTLIIPNFEAEKDDGIYNCNAAQYSSFETLSINVTGYSAPEITAFEGPSKNLGFEGHDIELKCAATGKPIPLYQWYFEDSDEELVDTDKYKVDGGLLIIESATENDAGKYKCIANNTVGESEKVFDLQIYLKPKIEVLHEVTKKEGEDVELICSYSGEGQLKAQFVYGNQVFRAPGHEEDREEEETPKPNNADDDDDGDDEDQNSEEITTTVAQNSQEEESDNEIKDQSQEQDENGEEAETQNEEENDENQEGQMEQEESARRRKRSESERYSVYAEGDNKLILRITDISLEDAGDYKCLVENEAGVSNRSTAVNIIHPPTLRHYSGPKIRSYDGNTATIFCDVSAVPAPKWIWIHDGDEVEADGTSIVLDNKKERSELTLTTKKGQNYGKFTCKADNGVGKIEKMIEVVRIAIPPTPREVDCKKMVTPNYGRCFFADGLYDDEESRPTEMEFAIANMEDMEGDFDWKDARVERSKFENETIVPNLKPNSQYMVRVRAINEAGESEFSEETALETTNPWAPEPPEIVTMECEERCTVEWSVPNDHGAEITGYRIIVQELASDNEDNDDSIANSEETTTADSEDDEKEEEGEEEEGKNVSEEMTTAISSQEKAESQENQEEEESGNKKTGSQEFDDDTTDKDSESDSDKNRQDIGTPFVVEVGPEENQLELTHIKPHTYYRVSVAAQNEVGWGEATQIEHETDDKPTETSELFSTTKIAIAAGVALLFLLLVIDLTCYALNGCGVIACICLNCLGRGANRREKDVEAGRGGESGHLLEKDGAR</sequence>
<gene>
    <name evidence="15" type="ORF">WR25_01511</name>
</gene>
<evidence type="ECO:0000256" key="4">
    <source>
        <dbReference type="ARBA" id="ARBA00022737"/>
    </source>
</evidence>
<feature type="region of interest" description="Disordered" evidence="11">
    <location>
        <begin position="338"/>
        <end position="434"/>
    </location>
</feature>
<dbReference type="EMBL" id="LIAE01010760">
    <property type="protein sequence ID" value="PAV55652.1"/>
    <property type="molecule type" value="Genomic_DNA"/>
</dbReference>
<dbReference type="PANTHER" id="PTHR10075">
    <property type="entry name" value="BASIGIN RELATED"/>
    <property type="match status" value="1"/>
</dbReference>
<dbReference type="Proteomes" id="UP000218231">
    <property type="component" value="Unassembled WGS sequence"/>
</dbReference>
<comment type="subcellular location">
    <subcellularLocation>
        <location evidence="1">Membrane</location>
        <topology evidence="1">Single-pass membrane protein</topology>
    </subcellularLocation>
</comment>
<evidence type="ECO:0000313" key="15">
    <source>
        <dbReference type="EMBL" id="PAV55652.1"/>
    </source>
</evidence>
<feature type="domain" description="Ig-like" evidence="13">
    <location>
        <begin position="295"/>
        <end position="477"/>
    </location>
</feature>
<dbReference type="InterPro" id="IPR036116">
    <property type="entry name" value="FN3_sf"/>
</dbReference>
<reference evidence="15 16" key="1">
    <citation type="journal article" date="2017" name="Curr. Biol.">
        <title>Genome architecture and evolution of a unichromosomal asexual nematode.</title>
        <authorList>
            <person name="Fradin H."/>
            <person name="Zegar C."/>
            <person name="Gutwein M."/>
            <person name="Lucas J."/>
            <person name="Kovtun M."/>
            <person name="Corcoran D."/>
            <person name="Baugh L.R."/>
            <person name="Kiontke K."/>
            <person name="Gunsalus K."/>
            <person name="Fitch D.H."/>
            <person name="Piano F."/>
        </authorList>
    </citation>
    <scope>NUCLEOTIDE SEQUENCE [LARGE SCALE GENOMIC DNA]</scope>
    <source>
        <strain evidence="15">PF1309</strain>
    </source>
</reference>
<keyword evidence="2 12" id="KW-0812">Transmembrane</keyword>
<feature type="domain" description="Ig-like" evidence="13">
    <location>
        <begin position="108"/>
        <end position="197"/>
    </location>
</feature>